<comment type="caution">
    <text evidence="1">The sequence shown here is derived from an EMBL/GenBank/DDBJ whole genome shotgun (WGS) entry which is preliminary data.</text>
</comment>
<gene>
    <name evidence="1" type="ORF">ACGRQ9_18040</name>
</gene>
<evidence type="ECO:0000313" key="1">
    <source>
        <dbReference type="EMBL" id="MFH0267346.1"/>
    </source>
</evidence>
<reference evidence="1 2" key="1">
    <citation type="submission" date="2024-10" db="EMBL/GenBank/DDBJ databases">
        <authorList>
            <person name="Yibar A."/>
            <person name="Saticioglu I.B."/>
            <person name="Duman M."/>
            <person name="Ajmi N."/>
            <person name="Gurler F."/>
            <person name="Ay H."/>
            <person name="Onuk E."/>
            <person name="Guler S."/>
            <person name="Romalde J.L."/>
        </authorList>
    </citation>
    <scope>NUCLEOTIDE SEQUENCE [LARGE SCALE GENOMIC DNA]</scope>
    <source>
        <strain evidence="1 2">14-MA-B</strain>
    </source>
</reference>
<protein>
    <recommendedName>
        <fullName evidence="3">Transposase</fullName>
    </recommendedName>
</protein>
<sequence length="133" mass="15087">MLTQYKEGTMQNQKNLIQATADFEHWRQTRINKHASIPDELRCLALKLLEEYPISHVTKALRICTTQLNDWRKQLPVKSSAPDFVPLQIEPDLLPKSDLSLQLTLPNSSQICISGLVSPDLLRALIQEAGEVK</sequence>
<evidence type="ECO:0000313" key="2">
    <source>
        <dbReference type="Proteomes" id="UP001607151"/>
    </source>
</evidence>
<evidence type="ECO:0008006" key="3">
    <source>
        <dbReference type="Google" id="ProtNLM"/>
    </source>
</evidence>
<dbReference type="Proteomes" id="UP001607151">
    <property type="component" value="Unassembled WGS sequence"/>
</dbReference>
<dbReference type="RefSeq" id="WP_394608871.1">
    <property type="nucleotide sequence ID" value="NZ_JBIHSN010000004.1"/>
</dbReference>
<keyword evidence="2" id="KW-1185">Reference proteome</keyword>
<accession>A0ABW7J095</accession>
<organism evidence="1 2">
    <name type="scientific">Vibrio rumoiensis</name>
    <dbReference type="NCBI Taxonomy" id="76258"/>
    <lineage>
        <taxon>Bacteria</taxon>
        <taxon>Pseudomonadati</taxon>
        <taxon>Pseudomonadota</taxon>
        <taxon>Gammaproteobacteria</taxon>
        <taxon>Vibrionales</taxon>
        <taxon>Vibrionaceae</taxon>
        <taxon>Vibrio</taxon>
    </lineage>
</organism>
<proteinExistence type="predicted"/>
<dbReference type="EMBL" id="JBIHSN010000004">
    <property type="protein sequence ID" value="MFH0267346.1"/>
    <property type="molecule type" value="Genomic_DNA"/>
</dbReference>
<name>A0ABW7J095_9VIBR</name>